<name>A0A4U5QHZ5_POPAL</name>
<evidence type="ECO:0000313" key="1">
    <source>
        <dbReference type="EMBL" id="TKS09739.1"/>
    </source>
</evidence>
<sequence length="114" mass="12702">MISRYQCWFAPLSVGHRIICRVTVAIELRESITILVGNIHNGSIRVPILPNYITRRTEVAWEKENVISVRTVPSVQNPHCCSFVSVLQSTGSGANLLTETQRLLLAPTMDNGLE</sequence>
<protein>
    <submittedName>
        <fullName evidence="1">Uncharacterized protein</fullName>
    </submittedName>
</protein>
<accession>A0A4U5QHZ5</accession>
<proteinExistence type="predicted"/>
<reference evidence="1" key="1">
    <citation type="submission" date="2018-10" db="EMBL/GenBank/DDBJ databases">
        <title>Population genomic analysis revealed the cold adaptation of white poplar.</title>
        <authorList>
            <person name="Liu Y.-J."/>
        </authorList>
    </citation>
    <scope>NUCLEOTIDE SEQUENCE [LARGE SCALE GENOMIC DNA]</scope>
    <source>
        <strain evidence="1">PAL-ZL1</strain>
    </source>
</reference>
<gene>
    <name evidence="1" type="ORF">D5086_0000088400</name>
</gene>
<dbReference type="AlphaFoldDB" id="A0A4U5QHZ5"/>
<organism evidence="1">
    <name type="scientific">Populus alba</name>
    <name type="common">White poplar</name>
    <dbReference type="NCBI Taxonomy" id="43335"/>
    <lineage>
        <taxon>Eukaryota</taxon>
        <taxon>Viridiplantae</taxon>
        <taxon>Streptophyta</taxon>
        <taxon>Embryophyta</taxon>
        <taxon>Tracheophyta</taxon>
        <taxon>Spermatophyta</taxon>
        <taxon>Magnoliopsida</taxon>
        <taxon>eudicotyledons</taxon>
        <taxon>Gunneridae</taxon>
        <taxon>Pentapetalae</taxon>
        <taxon>rosids</taxon>
        <taxon>fabids</taxon>
        <taxon>Malpighiales</taxon>
        <taxon>Salicaceae</taxon>
        <taxon>Saliceae</taxon>
        <taxon>Populus</taxon>
    </lineage>
</organism>
<dbReference type="EMBL" id="RCHU01000258">
    <property type="protein sequence ID" value="TKS09739.1"/>
    <property type="molecule type" value="Genomic_DNA"/>
</dbReference>
<comment type="caution">
    <text evidence="1">The sequence shown here is derived from an EMBL/GenBank/DDBJ whole genome shotgun (WGS) entry which is preliminary data.</text>
</comment>